<reference evidence="2 3" key="1">
    <citation type="submission" date="2021-02" db="EMBL/GenBank/DDBJ databases">
        <authorList>
            <person name="Park J.-S."/>
        </authorList>
    </citation>
    <scope>NUCLEOTIDE SEQUENCE [LARGE SCALE GENOMIC DNA]</scope>
    <source>
        <strain evidence="2 3">188UL20-2</strain>
    </source>
</reference>
<evidence type="ECO:0000256" key="1">
    <source>
        <dbReference type="SAM" id="MobiDB-lite"/>
    </source>
</evidence>
<gene>
    <name evidence="2" type="ORF">JQC93_07280</name>
</gene>
<feature type="region of interest" description="Disordered" evidence="1">
    <location>
        <begin position="223"/>
        <end position="254"/>
    </location>
</feature>
<dbReference type="Proteomes" id="UP000809621">
    <property type="component" value="Unassembled WGS sequence"/>
</dbReference>
<accession>A0ABS2HJD0</accession>
<protein>
    <submittedName>
        <fullName evidence="2">DNA repair protein</fullName>
    </submittedName>
</protein>
<dbReference type="RefSeq" id="WP_205157798.1">
    <property type="nucleotide sequence ID" value="NZ_JAFEUM010000002.1"/>
</dbReference>
<name>A0ABS2HJD0_9VIBR</name>
<keyword evidence="3" id="KW-1185">Reference proteome</keyword>
<evidence type="ECO:0000313" key="3">
    <source>
        <dbReference type="Proteomes" id="UP000809621"/>
    </source>
</evidence>
<feature type="compositionally biased region" description="Basic and acidic residues" evidence="1">
    <location>
        <begin position="223"/>
        <end position="242"/>
    </location>
</feature>
<sequence>MNMGLIIALVAVLLVLVIAYNIMLQYRVKAENLKKQEFAKQNAVIEATEELIGNAHHLPYSKELLSVLNNRILYALKAMSEVDNSPALKQRIANTQQQIEKLNKLTGNEESTTFKSPSNDKQALSMLKLVKRLRDIVKSEHNKGRMDTQTFVNENARLESMQMRIHIENLTKRAKESLMRGQAGTARQLLQKGIDALASKNDAYSNGASQKLQALLAELDKRQQDKQAEQMQAIEDREKESDIDALFGGEKKKW</sequence>
<organism evidence="2 3">
    <name type="scientific">Vibrio ulleungensis</name>
    <dbReference type="NCBI Taxonomy" id="2807619"/>
    <lineage>
        <taxon>Bacteria</taxon>
        <taxon>Pseudomonadati</taxon>
        <taxon>Pseudomonadota</taxon>
        <taxon>Gammaproteobacteria</taxon>
        <taxon>Vibrionales</taxon>
        <taxon>Vibrionaceae</taxon>
        <taxon>Vibrio</taxon>
    </lineage>
</organism>
<evidence type="ECO:0000313" key="2">
    <source>
        <dbReference type="EMBL" id="MBM7036212.1"/>
    </source>
</evidence>
<comment type="caution">
    <text evidence="2">The sequence shown here is derived from an EMBL/GenBank/DDBJ whole genome shotgun (WGS) entry which is preliminary data.</text>
</comment>
<proteinExistence type="predicted"/>
<dbReference type="EMBL" id="JAFEUM010000002">
    <property type="protein sequence ID" value="MBM7036212.1"/>
    <property type="molecule type" value="Genomic_DNA"/>
</dbReference>